<dbReference type="Gene3D" id="1.20.1560.10">
    <property type="entry name" value="ABC transporter type 1, transmembrane domain"/>
    <property type="match status" value="1"/>
</dbReference>
<gene>
    <name evidence="11" type="ORF">G3I67_08830</name>
</gene>
<evidence type="ECO:0000256" key="4">
    <source>
        <dbReference type="ARBA" id="ARBA00022741"/>
    </source>
</evidence>
<dbReference type="InterPro" id="IPR039421">
    <property type="entry name" value="Type_1_exporter"/>
</dbReference>
<sequence length="547" mass="61180">MRIHFKSELLEFLSSEGPKELKRLGALSVFVGIVNTLLIGLINGAAKDVSAGDGVTIQFFGFALLLIIFLIVTKRANQANIRSANNLIYRFKIRVMNNAFKSNLLKIDRIGRDYIMEVMTRDTQFVTNSVTALVSAFQSCSTLLFLTIYMGTVSLAACLIILATAIIVFTVGLIELFKLTDMLQQESKKEAEVNGIYTSFLSGYKEIKMNSKRALDITREMVAESKRNNDSRTFLILKITNFFNYLQILLYLVVGLIIFIVPVVSSSFAAHVTTAATTALFLASSLSAVIMNIPTLSLANVSARTLMELSRQLASHETDRVEPGETEFSEIQSITLDNVSYSHGGSDGKRTFVLGPINYTFEAGQVYFIRGDNGSGKTTLVRILIGLYQANSGRILVNGKEVAEPVTANYRNLFSVVFTDFYLFKRMYGIPPFDEKEALDLLKLFKMEDKVSIEDGVFSDLNFSTGQRKRLALLVALLEKKQFIILDEWAADQDPEFRQVFYEHIIPKLKEMGKTVIAITHDDQYYGMADQLIYMSNGKPVTVRESA</sequence>
<dbReference type="GO" id="GO:1904680">
    <property type="term" value="F:peptide transmembrane transporter activity"/>
    <property type="evidence" value="ECO:0007669"/>
    <property type="project" value="InterPro"/>
</dbReference>
<keyword evidence="6 8" id="KW-1133">Transmembrane helix</keyword>
<name>A0A6B2QZJ4_9BURK</name>
<protein>
    <submittedName>
        <fullName evidence="11">Cyclic peptide export ABC transporter</fullName>
    </submittedName>
</protein>
<evidence type="ECO:0000313" key="11">
    <source>
        <dbReference type="EMBL" id="NDY83333.1"/>
    </source>
</evidence>
<accession>A0A6B2QZJ4</accession>
<keyword evidence="7 8" id="KW-0472">Membrane</keyword>
<keyword evidence="4" id="KW-0547">Nucleotide-binding</keyword>
<evidence type="ECO:0000256" key="7">
    <source>
        <dbReference type="ARBA" id="ARBA00023136"/>
    </source>
</evidence>
<dbReference type="GO" id="GO:0015833">
    <property type="term" value="P:peptide transport"/>
    <property type="evidence" value="ECO:0007669"/>
    <property type="project" value="InterPro"/>
</dbReference>
<dbReference type="InterPro" id="IPR036640">
    <property type="entry name" value="ABC1_TM_sf"/>
</dbReference>
<dbReference type="GO" id="GO:0016887">
    <property type="term" value="F:ATP hydrolysis activity"/>
    <property type="evidence" value="ECO:0007669"/>
    <property type="project" value="InterPro"/>
</dbReference>
<feature type="transmembrane region" description="Helical" evidence="8">
    <location>
        <begin position="125"/>
        <end position="148"/>
    </location>
</feature>
<dbReference type="AlphaFoldDB" id="A0A6B2QZJ4"/>
<dbReference type="NCBIfam" id="TIGR01194">
    <property type="entry name" value="cyc_pep_trnsptr"/>
    <property type="match status" value="1"/>
</dbReference>
<evidence type="ECO:0000256" key="3">
    <source>
        <dbReference type="ARBA" id="ARBA00022692"/>
    </source>
</evidence>
<dbReference type="RefSeq" id="WP_163654402.1">
    <property type="nucleotide sequence ID" value="NZ_JAAGRN010000005.1"/>
</dbReference>
<dbReference type="PROSITE" id="PS50893">
    <property type="entry name" value="ABC_TRANSPORTER_2"/>
    <property type="match status" value="1"/>
</dbReference>
<dbReference type="SUPFAM" id="SSF52540">
    <property type="entry name" value="P-loop containing nucleoside triphosphate hydrolases"/>
    <property type="match status" value="1"/>
</dbReference>
<dbReference type="SMART" id="SM00382">
    <property type="entry name" value="AAA"/>
    <property type="match status" value="1"/>
</dbReference>
<reference evidence="11" key="1">
    <citation type="submission" date="2020-02" db="EMBL/GenBank/DDBJ databases">
        <authorList>
            <person name="Chen W.-M."/>
        </authorList>
    </citation>
    <scope>NUCLEOTIDE SEQUENCE</scope>
    <source>
        <strain evidence="11">NBD-18</strain>
    </source>
</reference>
<dbReference type="InterPro" id="IPR005898">
    <property type="entry name" value="Cyc_pep_transpt_SyrD/YojI"/>
</dbReference>
<evidence type="ECO:0000256" key="6">
    <source>
        <dbReference type="ARBA" id="ARBA00022989"/>
    </source>
</evidence>
<dbReference type="PANTHER" id="PTHR24221">
    <property type="entry name" value="ATP-BINDING CASSETTE SUB-FAMILY B"/>
    <property type="match status" value="1"/>
</dbReference>
<dbReference type="InterPro" id="IPR003593">
    <property type="entry name" value="AAA+_ATPase"/>
</dbReference>
<evidence type="ECO:0000256" key="8">
    <source>
        <dbReference type="SAM" id="Phobius"/>
    </source>
</evidence>
<feature type="transmembrane region" description="Helical" evidence="8">
    <location>
        <begin position="21"/>
        <end position="42"/>
    </location>
</feature>
<keyword evidence="2" id="KW-1003">Cell membrane</keyword>
<dbReference type="GO" id="GO:0005886">
    <property type="term" value="C:plasma membrane"/>
    <property type="evidence" value="ECO:0007669"/>
    <property type="project" value="UniProtKB-SubCell"/>
</dbReference>
<comment type="caution">
    <text evidence="11">The sequence shown here is derived from an EMBL/GenBank/DDBJ whole genome shotgun (WGS) entry which is preliminary data.</text>
</comment>
<organism evidence="11">
    <name type="scientific">Sheuella amnicola</name>
    <dbReference type="NCBI Taxonomy" id="2707330"/>
    <lineage>
        <taxon>Bacteria</taxon>
        <taxon>Pseudomonadati</taxon>
        <taxon>Pseudomonadota</taxon>
        <taxon>Betaproteobacteria</taxon>
        <taxon>Burkholderiales</taxon>
        <taxon>Alcaligenaceae</taxon>
        <taxon>Sheuella</taxon>
    </lineage>
</organism>
<evidence type="ECO:0000259" key="9">
    <source>
        <dbReference type="PROSITE" id="PS50893"/>
    </source>
</evidence>
<dbReference type="SUPFAM" id="SSF90123">
    <property type="entry name" value="ABC transporter transmembrane region"/>
    <property type="match status" value="1"/>
</dbReference>
<dbReference type="PROSITE" id="PS50929">
    <property type="entry name" value="ABC_TM1F"/>
    <property type="match status" value="1"/>
</dbReference>
<proteinExistence type="predicted"/>
<dbReference type="Gene3D" id="3.40.50.300">
    <property type="entry name" value="P-loop containing nucleotide triphosphate hydrolases"/>
    <property type="match status" value="1"/>
</dbReference>
<feature type="transmembrane region" description="Helical" evidence="8">
    <location>
        <begin position="276"/>
        <end position="301"/>
    </location>
</feature>
<feature type="domain" description="ABC transporter" evidence="9">
    <location>
        <begin position="334"/>
        <end position="545"/>
    </location>
</feature>
<evidence type="ECO:0000256" key="2">
    <source>
        <dbReference type="ARBA" id="ARBA00022475"/>
    </source>
</evidence>
<keyword evidence="5" id="KW-0067">ATP-binding</keyword>
<feature type="transmembrane region" description="Helical" evidence="8">
    <location>
        <begin position="54"/>
        <end position="72"/>
    </location>
</feature>
<evidence type="ECO:0000256" key="5">
    <source>
        <dbReference type="ARBA" id="ARBA00022840"/>
    </source>
</evidence>
<dbReference type="InterPro" id="IPR011527">
    <property type="entry name" value="ABC1_TM_dom"/>
</dbReference>
<dbReference type="GO" id="GO:0034040">
    <property type="term" value="F:ATPase-coupled lipid transmembrane transporter activity"/>
    <property type="evidence" value="ECO:0007669"/>
    <property type="project" value="TreeGrafter"/>
</dbReference>
<feature type="transmembrane region" description="Helical" evidence="8">
    <location>
        <begin position="154"/>
        <end position="177"/>
    </location>
</feature>
<dbReference type="InterPro" id="IPR003439">
    <property type="entry name" value="ABC_transporter-like_ATP-bd"/>
</dbReference>
<dbReference type="Pfam" id="PF00005">
    <property type="entry name" value="ABC_tran"/>
    <property type="match status" value="1"/>
</dbReference>
<dbReference type="EMBL" id="JAAGRN010000005">
    <property type="protein sequence ID" value="NDY83333.1"/>
    <property type="molecule type" value="Genomic_DNA"/>
</dbReference>
<comment type="subcellular location">
    <subcellularLocation>
        <location evidence="1">Cell membrane</location>
        <topology evidence="1">Multi-pass membrane protein</topology>
    </subcellularLocation>
</comment>
<evidence type="ECO:0000256" key="1">
    <source>
        <dbReference type="ARBA" id="ARBA00004651"/>
    </source>
</evidence>
<dbReference type="InterPro" id="IPR027417">
    <property type="entry name" value="P-loop_NTPase"/>
</dbReference>
<keyword evidence="3 8" id="KW-0812">Transmembrane</keyword>
<dbReference type="GO" id="GO:0140359">
    <property type="term" value="F:ABC-type transporter activity"/>
    <property type="evidence" value="ECO:0007669"/>
    <property type="project" value="InterPro"/>
</dbReference>
<feature type="transmembrane region" description="Helical" evidence="8">
    <location>
        <begin position="242"/>
        <end position="264"/>
    </location>
</feature>
<dbReference type="CDD" id="cd03228">
    <property type="entry name" value="ABCC_MRP_Like"/>
    <property type="match status" value="1"/>
</dbReference>
<dbReference type="GO" id="GO:0005524">
    <property type="term" value="F:ATP binding"/>
    <property type="evidence" value="ECO:0007669"/>
    <property type="project" value="UniProtKB-KW"/>
</dbReference>
<evidence type="ECO:0000259" key="10">
    <source>
        <dbReference type="PROSITE" id="PS50929"/>
    </source>
</evidence>
<dbReference type="PANTHER" id="PTHR24221:SF654">
    <property type="entry name" value="ATP-BINDING CASSETTE SUB-FAMILY B MEMBER 6"/>
    <property type="match status" value="1"/>
</dbReference>
<feature type="domain" description="ABC transmembrane type-1" evidence="10">
    <location>
        <begin position="24"/>
        <end position="298"/>
    </location>
</feature>